<dbReference type="Gene3D" id="2.60.120.890">
    <property type="entry name" value="BT2081, beta-jelly-roll domain"/>
    <property type="match status" value="1"/>
</dbReference>
<name>A0ABS5K0U5_9BACT</name>
<feature type="domain" description="Putative carbohydrate metabolism" evidence="2">
    <location>
        <begin position="71"/>
        <end position="318"/>
    </location>
</feature>
<keyword evidence="4" id="KW-1185">Reference proteome</keyword>
<evidence type="ECO:0000313" key="3">
    <source>
        <dbReference type="EMBL" id="MBS2100800.1"/>
    </source>
</evidence>
<dbReference type="EMBL" id="JAGUCO010000029">
    <property type="protein sequence ID" value="MBS2100800.1"/>
    <property type="molecule type" value="Genomic_DNA"/>
</dbReference>
<proteinExistence type="predicted"/>
<evidence type="ECO:0000313" key="4">
    <source>
        <dbReference type="Proteomes" id="UP000708576"/>
    </source>
</evidence>
<accession>A0ABS5K0U5</accession>
<dbReference type="RefSeq" id="WP_212219361.1">
    <property type="nucleotide sequence ID" value="NZ_JAGUCO010000029.1"/>
</dbReference>
<dbReference type="Pfam" id="PF13201">
    <property type="entry name" value="PCMD"/>
    <property type="match status" value="1"/>
</dbReference>
<organism evidence="3 4">
    <name type="scientific">Carboxylicivirga linearis</name>
    <dbReference type="NCBI Taxonomy" id="1628157"/>
    <lineage>
        <taxon>Bacteria</taxon>
        <taxon>Pseudomonadati</taxon>
        <taxon>Bacteroidota</taxon>
        <taxon>Bacteroidia</taxon>
        <taxon>Marinilabiliales</taxon>
        <taxon>Marinilabiliaceae</taxon>
        <taxon>Carboxylicivirga</taxon>
    </lineage>
</organism>
<dbReference type="InterPro" id="IPR038653">
    <property type="entry name" value="Put_CMD_sf"/>
</dbReference>
<sequence>MKYLAVITFLLACVFSSSAQQKEASFIQDGQIIYSDMDSWYSRKVKESVLIGGNEVVYYEPGPGDYSNIDKQLPALTPWSSSNVYAEIGVSAANQSVFRERRGDGYCARLETRLKKVVVLGVVNVKAIASGSIFLGQMEDPVTQADNARLNTFMGIEFTRAPSALVFDYKSLIGKKRLKATGGFKVRDVDGPDMAEAYALLQNRTEDATGNLIVKRVGTAWQRFDQSQSSWVNAYQMPIIYGDATKSPNYQSYMNLISESDPYYALNSKGEVKKYAESGWTDNKEEVTHMIIVFSASYQGGSFLGSPESKLWIDNIRLKYD</sequence>
<feature type="signal peptide" evidence="1">
    <location>
        <begin position="1"/>
        <end position="19"/>
    </location>
</feature>
<evidence type="ECO:0000256" key="1">
    <source>
        <dbReference type="SAM" id="SignalP"/>
    </source>
</evidence>
<dbReference type="Proteomes" id="UP000708576">
    <property type="component" value="Unassembled WGS sequence"/>
</dbReference>
<comment type="caution">
    <text evidence="3">The sequence shown here is derived from an EMBL/GenBank/DDBJ whole genome shotgun (WGS) entry which is preliminary data.</text>
</comment>
<reference evidence="3 4" key="1">
    <citation type="journal article" date="2015" name="Int. J. Syst. Evol. Microbiol.">
        <title>Carboxylicivirga linearis sp. nov., isolated from a sea cucumber culture pond.</title>
        <authorList>
            <person name="Wang F.Q."/>
            <person name="Zhou Y.X."/>
            <person name="Lin X.Z."/>
            <person name="Chen G.J."/>
            <person name="Du Z.J."/>
        </authorList>
    </citation>
    <scope>NUCLEOTIDE SEQUENCE [LARGE SCALE GENOMIC DNA]</scope>
    <source>
        <strain evidence="3 4">FB218</strain>
    </source>
</reference>
<feature type="chain" id="PRO_5046544114" evidence="1">
    <location>
        <begin position="20"/>
        <end position="321"/>
    </location>
</feature>
<keyword evidence="1" id="KW-0732">Signal</keyword>
<dbReference type="InterPro" id="IPR025112">
    <property type="entry name" value="PCMD"/>
</dbReference>
<evidence type="ECO:0000259" key="2">
    <source>
        <dbReference type="Pfam" id="PF13201"/>
    </source>
</evidence>
<gene>
    <name evidence="3" type="ORF">KEM10_21110</name>
</gene>
<protein>
    <submittedName>
        <fullName evidence="3">PCMD domain-containing protein</fullName>
    </submittedName>
</protein>